<feature type="transmembrane region" description="Helical" evidence="1">
    <location>
        <begin position="21"/>
        <end position="40"/>
    </location>
</feature>
<proteinExistence type="predicted"/>
<evidence type="ECO:0000256" key="1">
    <source>
        <dbReference type="SAM" id="Phobius"/>
    </source>
</evidence>
<accession>A0ABU0YQY4</accession>
<dbReference type="EMBL" id="JAUYVI010000005">
    <property type="protein sequence ID" value="MDQ7249386.1"/>
    <property type="molecule type" value="Genomic_DNA"/>
</dbReference>
<keyword evidence="1" id="KW-0812">Transmembrane</keyword>
<name>A0ABU0YQY4_9PROT</name>
<protein>
    <submittedName>
        <fullName evidence="2">Uncharacterized protein</fullName>
    </submittedName>
</protein>
<feature type="transmembrane region" description="Helical" evidence="1">
    <location>
        <begin position="104"/>
        <end position="126"/>
    </location>
</feature>
<dbReference type="Proteomes" id="UP001230156">
    <property type="component" value="Unassembled WGS sequence"/>
</dbReference>
<comment type="caution">
    <text evidence="2">The sequence shown here is derived from an EMBL/GenBank/DDBJ whole genome shotgun (WGS) entry which is preliminary data.</text>
</comment>
<organism evidence="2 3">
    <name type="scientific">Dongia sedimenti</name>
    <dbReference type="NCBI Taxonomy" id="3064282"/>
    <lineage>
        <taxon>Bacteria</taxon>
        <taxon>Pseudomonadati</taxon>
        <taxon>Pseudomonadota</taxon>
        <taxon>Alphaproteobacteria</taxon>
        <taxon>Rhodospirillales</taxon>
        <taxon>Dongiaceae</taxon>
        <taxon>Dongia</taxon>
    </lineage>
</organism>
<sequence length="141" mass="15543">MAKSAYQPPRQSTLGQIIDSVVILGAVFLALWLPIAANLAGADTKQILPPGVTVAENADGSKTWTGLTWEGLGQNATMQAQWEKLGYSIEDAAGLITVWFDYEINWLLALVTAVVVIGYFAILLYYSEREYKEVIAEKFDR</sequence>
<keyword evidence="3" id="KW-1185">Reference proteome</keyword>
<keyword evidence="1" id="KW-1133">Transmembrane helix</keyword>
<keyword evidence="1" id="KW-0472">Membrane</keyword>
<dbReference type="RefSeq" id="WP_379957305.1">
    <property type="nucleotide sequence ID" value="NZ_JAUYVI010000005.1"/>
</dbReference>
<evidence type="ECO:0000313" key="2">
    <source>
        <dbReference type="EMBL" id="MDQ7249386.1"/>
    </source>
</evidence>
<gene>
    <name evidence="2" type="ORF">Q8A70_16990</name>
</gene>
<reference evidence="3" key="1">
    <citation type="submission" date="2023-08" db="EMBL/GenBank/DDBJ databases">
        <title>Rhodospirillaceae gen. nov., a novel taxon isolated from the Yangtze River Yuezi River estuary sludge.</title>
        <authorList>
            <person name="Ruan L."/>
        </authorList>
    </citation>
    <scope>NUCLEOTIDE SEQUENCE [LARGE SCALE GENOMIC DNA]</scope>
    <source>
        <strain evidence="3">R-7</strain>
    </source>
</reference>
<evidence type="ECO:0000313" key="3">
    <source>
        <dbReference type="Proteomes" id="UP001230156"/>
    </source>
</evidence>